<keyword evidence="1" id="KW-0560">Oxidoreductase</keyword>
<dbReference type="InterPro" id="IPR011251">
    <property type="entry name" value="Luciferase-like_dom"/>
</dbReference>
<feature type="domain" description="Luciferase-like" evidence="3">
    <location>
        <begin position="20"/>
        <end position="284"/>
    </location>
</feature>
<dbReference type="GO" id="GO:0016705">
    <property type="term" value="F:oxidoreductase activity, acting on paired donors, with incorporation or reduction of molecular oxygen"/>
    <property type="evidence" value="ECO:0007669"/>
    <property type="project" value="InterPro"/>
</dbReference>
<name>A0A6S6Y248_9PROT</name>
<dbReference type="Gene3D" id="3.20.20.30">
    <property type="entry name" value="Luciferase-like domain"/>
    <property type="match status" value="1"/>
</dbReference>
<accession>A0A6S6Y248</accession>
<evidence type="ECO:0000256" key="2">
    <source>
        <dbReference type="ARBA" id="ARBA00023033"/>
    </source>
</evidence>
<gene>
    <name evidence="4" type="ORF">DENOEST_3441</name>
</gene>
<reference evidence="4 5" key="1">
    <citation type="submission" date="2020-03" db="EMBL/GenBank/DDBJ databases">
        <authorList>
            <consortium name="Genoscope - CEA"/>
            <person name="William W."/>
        </authorList>
    </citation>
    <scope>NUCLEOTIDE SEQUENCE [LARGE SCALE GENOMIC DNA]</scope>
    <source>
        <strain evidence="5">DSM 16959</strain>
    </source>
</reference>
<dbReference type="SUPFAM" id="SSF51679">
    <property type="entry name" value="Bacterial luciferase-like"/>
    <property type="match status" value="1"/>
</dbReference>
<dbReference type="PANTHER" id="PTHR30137">
    <property type="entry name" value="LUCIFERASE-LIKE MONOOXYGENASE"/>
    <property type="match status" value="1"/>
</dbReference>
<dbReference type="AlphaFoldDB" id="A0A6S6Y248"/>
<dbReference type="InterPro" id="IPR036661">
    <property type="entry name" value="Luciferase-like_sf"/>
</dbReference>
<protein>
    <submittedName>
        <fullName evidence="4">LLM class flavin-dependent oxidoreductase</fullName>
    </submittedName>
</protein>
<dbReference type="EMBL" id="LR778301">
    <property type="protein sequence ID" value="CAB1370595.1"/>
    <property type="molecule type" value="Genomic_DNA"/>
</dbReference>
<dbReference type="RefSeq" id="WP_145769339.1">
    <property type="nucleotide sequence ID" value="NZ_LR778301.1"/>
</dbReference>
<dbReference type="GO" id="GO:0004497">
    <property type="term" value="F:monooxygenase activity"/>
    <property type="evidence" value="ECO:0007669"/>
    <property type="project" value="UniProtKB-KW"/>
</dbReference>
<dbReference type="Pfam" id="PF00296">
    <property type="entry name" value="Bac_luciferase"/>
    <property type="match status" value="1"/>
</dbReference>
<dbReference type="PANTHER" id="PTHR30137:SF8">
    <property type="entry name" value="BLR5498 PROTEIN"/>
    <property type="match status" value="1"/>
</dbReference>
<dbReference type="Proteomes" id="UP000515733">
    <property type="component" value="Chromosome"/>
</dbReference>
<keyword evidence="2" id="KW-0503">Monooxygenase</keyword>
<evidence type="ECO:0000313" key="5">
    <source>
        <dbReference type="Proteomes" id="UP000515733"/>
    </source>
</evidence>
<dbReference type="GO" id="GO:0005829">
    <property type="term" value="C:cytosol"/>
    <property type="evidence" value="ECO:0007669"/>
    <property type="project" value="TreeGrafter"/>
</dbReference>
<sequence>MAYIAIKYDCRAPAGVSPMSLGDVYDTALEQVAWMDTLGFPLTINFCEHHGSVDDYLPSPIALATAAARITRNVRLQVNVILPFHDPLRIAEDVAVLDRLSNGRAEVLLLGGYVPEEMAMFGVDPKQRGPLMEEGVTTLKQAWTGDVFQYRGRPCRIRPRPVQQPQPPIFMGGTSAPAARRAARLGDAFIGGLPELNDIYVAECQALGKTPRYQGRMPFSYLFASENPDLTWQGLAPYCLYETNTYARWQAGASLDAMFQEVTDADALRAMGIYQVATPEQVLEVAPTMAANDAFVLHPLMSGLEKDLSWEGLRVFFDRIAPRVKLNLI</sequence>
<organism evidence="4 5">
    <name type="scientific">Denitratisoma oestradiolicum</name>
    <dbReference type="NCBI Taxonomy" id="311182"/>
    <lineage>
        <taxon>Bacteria</taxon>
        <taxon>Pseudomonadati</taxon>
        <taxon>Pseudomonadota</taxon>
        <taxon>Betaproteobacteria</taxon>
        <taxon>Nitrosomonadales</taxon>
        <taxon>Sterolibacteriaceae</taxon>
        <taxon>Denitratisoma</taxon>
    </lineage>
</organism>
<evidence type="ECO:0000313" key="4">
    <source>
        <dbReference type="EMBL" id="CAB1370595.1"/>
    </source>
</evidence>
<evidence type="ECO:0000259" key="3">
    <source>
        <dbReference type="Pfam" id="PF00296"/>
    </source>
</evidence>
<dbReference type="OrthoDB" id="7239898at2"/>
<dbReference type="InterPro" id="IPR050766">
    <property type="entry name" value="Bact_Lucif_Oxidored"/>
</dbReference>
<keyword evidence="5" id="KW-1185">Reference proteome</keyword>
<proteinExistence type="predicted"/>
<evidence type="ECO:0000256" key="1">
    <source>
        <dbReference type="ARBA" id="ARBA00023002"/>
    </source>
</evidence>
<dbReference type="KEGG" id="doe:DENOEST_3441"/>